<protein>
    <recommendedName>
        <fullName evidence="3">F-box domain-containing protein</fullName>
    </recommendedName>
</protein>
<keyword evidence="2" id="KW-1185">Reference proteome</keyword>
<dbReference type="Proteomes" id="UP000518752">
    <property type="component" value="Unassembled WGS sequence"/>
</dbReference>
<dbReference type="EMBL" id="JAACJN010000046">
    <property type="protein sequence ID" value="KAF5383919.1"/>
    <property type="molecule type" value="Genomic_DNA"/>
</dbReference>
<accession>A0A8H5M7U8</accession>
<dbReference type="PANTHER" id="PTHR38926:SF5">
    <property type="entry name" value="F-BOX AND LEUCINE-RICH REPEAT PROTEIN 6"/>
    <property type="match status" value="1"/>
</dbReference>
<dbReference type="AlphaFoldDB" id="A0A8H5M7U8"/>
<dbReference type="Gene3D" id="1.20.1280.50">
    <property type="match status" value="1"/>
</dbReference>
<evidence type="ECO:0000313" key="2">
    <source>
        <dbReference type="Proteomes" id="UP000518752"/>
    </source>
</evidence>
<comment type="caution">
    <text evidence="1">The sequence shown here is derived from an EMBL/GenBank/DDBJ whole genome shotgun (WGS) entry which is preliminary data.</text>
</comment>
<dbReference type="OrthoDB" id="3365698at2759"/>
<organism evidence="1 2">
    <name type="scientific">Collybiopsis confluens</name>
    <dbReference type="NCBI Taxonomy" id="2823264"/>
    <lineage>
        <taxon>Eukaryota</taxon>
        <taxon>Fungi</taxon>
        <taxon>Dikarya</taxon>
        <taxon>Basidiomycota</taxon>
        <taxon>Agaricomycotina</taxon>
        <taxon>Agaricomycetes</taxon>
        <taxon>Agaricomycetidae</taxon>
        <taxon>Agaricales</taxon>
        <taxon>Marasmiineae</taxon>
        <taxon>Omphalotaceae</taxon>
        <taxon>Collybiopsis</taxon>
    </lineage>
</organism>
<gene>
    <name evidence="1" type="ORF">D9757_007425</name>
</gene>
<evidence type="ECO:0000313" key="1">
    <source>
        <dbReference type="EMBL" id="KAF5383919.1"/>
    </source>
</evidence>
<dbReference type="PANTHER" id="PTHR38926">
    <property type="entry name" value="F-BOX DOMAIN CONTAINING PROTEIN, EXPRESSED"/>
    <property type="match status" value="1"/>
</dbReference>
<reference evidence="1 2" key="1">
    <citation type="journal article" date="2020" name="ISME J.">
        <title>Uncovering the hidden diversity of litter-decomposition mechanisms in mushroom-forming fungi.</title>
        <authorList>
            <person name="Floudas D."/>
            <person name="Bentzer J."/>
            <person name="Ahren D."/>
            <person name="Johansson T."/>
            <person name="Persson P."/>
            <person name="Tunlid A."/>
        </authorList>
    </citation>
    <scope>NUCLEOTIDE SEQUENCE [LARGE SCALE GENOMIC DNA]</scope>
    <source>
        <strain evidence="1 2">CBS 406.79</strain>
    </source>
</reference>
<name>A0A8H5M7U8_9AGAR</name>
<evidence type="ECO:0008006" key="3">
    <source>
        <dbReference type="Google" id="ProtNLM"/>
    </source>
</evidence>
<proteinExistence type="predicted"/>
<sequence>MYSSSCSEDSSSSSMLQRETPIMSLGADSYTIPPLPSSMAYLLRTNEAPVNANLLQIHRIEAESTLSVLDQQLDEINAKVVAFSAKRDEIVSSIQFYRDVLHPIRRVPPDVLLEIFFYCMESFDIADPDSCRKVHSLNPKQGPWYLGQVCQCWRRIVLGCARLWSSISIDIDALSRYASEQPDPVMVQKIESNAIVLLSHHLNRSKDYPLRISVYSSTIAHPLLSLLCAHSFHWSSVLLSLHPKSFQMLTSIRGSLPKLEYLHVRGSPMSWVTPDVWSTLPAIDVFEYAPMLTTFRAHDIPNSATTIVLPWNQITKYSNGGLSTTQEAGNCANIDILTKGGKIRVAHLACRNKIGTVPIIPIAHEHLTNLRVELARWSDHELIVQLLDALTLPQIREIRLSSNQQGYDVWPIVRLLQRSRGTLLKLNLSGFDTDVDDSQVLGSPFRALLETVNDSLLALRLDQFPASLLCALSAEGNRPPPLPRLEEMRMSGKSMSAPNQNLTVCMLKSRVEHSSCKSSLVKRSSFPLTDETAKARMDNLVKEVEQETELGKPTVRREEAALWTSRSPGDSLHSSSISRVETSSLYTSVMSFDILDAQAYSIPPLPSSVVGLLKTNEAPVFTDSVESHRLEAESVLTILDQDLEKMKTKVSEFTAKREEIISNIQSCRDVLHPIRRTPPDILLEIFSYCIDSVDAEHFEACREIDSLDTTKAPWCLSQVCRYWRKVVLNRPTLWTSISIDIDAILRHVKAQPNPIAAQKIEADAIVLLSLRLTRSKDCPLKIALFSSVVTHPLISMICACSIRWSSALLSLHIQSFQMLNFIKGALPRLEFLHVRSSIAAFEAVWPGLPAVEAFENAPNLTSFRTYDIPNLPAAILLPWSQIKHVTNGTQTRAIITPEGNQANAEILTKARKLRTAQLACKSITTGVAIAPITHEHLVVLTLDITRRSEPDLFVQLLDALTLPKIQNLRLYSFSTHLHDVRPIVRLLDRSGSKLSRLRLRGFNTSIDDADLDGQALRSPFRALLGIVNETLLSLCLDDLHSSLLSALVVKKDQPTLLPRLHEIRMKGKVLSVDLQNLAVSMIESRVKCTKCKSSLVRRTSIPLTDEVAKRRMDALVKMV</sequence>